<dbReference type="Gene3D" id="3.40.640.10">
    <property type="entry name" value="Type I PLP-dependent aspartate aminotransferase-like (Major domain)"/>
    <property type="match status" value="1"/>
</dbReference>
<evidence type="ECO:0000313" key="4">
    <source>
        <dbReference type="EMBL" id="MBY0757002.1"/>
    </source>
</evidence>
<dbReference type="InterPro" id="IPR015421">
    <property type="entry name" value="PyrdxlP-dep_Trfase_major"/>
</dbReference>
<dbReference type="SUPFAM" id="SSF53383">
    <property type="entry name" value="PLP-dependent transferases"/>
    <property type="match status" value="1"/>
</dbReference>
<keyword evidence="2" id="KW-0663">Pyridoxal phosphate</keyword>
<dbReference type="InterPro" id="IPR004839">
    <property type="entry name" value="Aminotransferase_I/II_large"/>
</dbReference>
<keyword evidence="5" id="KW-1185">Reference proteome</keyword>
<dbReference type="Proteomes" id="UP001299068">
    <property type="component" value="Unassembled WGS sequence"/>
</dbReference>
<comment type="cofactor">
    <cofactor evidence="1">
        <name>pyridoxal 5'-phosphate</name>
        <dbReference type="ChEBI" id="CHEBI:597326"/>
    </cofactor>
</comment>
<sequence length="358" mass="41137">MTTNHGANLFDLASKLGIKKSEILDFSSNINPFGASKKAKRSVIDNVDMVSIYPDPEYKELKGVISDYCNCKPYNILLGSGATELIAAFINTIDPKKALLVSPAYSEYEKELNKIGCNIVKYFAKKESEFKINVNDLKKEIKTRNYDLVIICNPNNPTGFAFNKDEIKELLSGTKTFFMIDETYIEFTDTKKYSSTHLIDEHENLFVIRGTSKFFSTPGIRLGYGLISNKMVQDNILKKLDLWNINIFATLMGEIMFKDHEYIDSTIIHMSEERKYLDNELRKIKGIKVYESHGNFILCEIKEDDMTSEKLYNILLKEGIVIRNCSSFEGLSDKFFRVCILKHEENELLIHEINKIIK</sequence>
<reference evidence="4 5" key="1">
    <citation type="journal article" date="2021" name="Cell Host Microbe">
        <title>in vivo commensal control of Clostridioides difficile virulence.</title>
        <authorList>
            <person name="Girinathan B.P."/>
            <person name="Dibenedetto N."/>
            <person name="Worley J.N."/>
            <person name="Peltier J."/>
            <person name="Arrieta-Ortiz M.L."/>
            <person name="Rupa Christinal Immanuel S."/>
            <person name="Lavin R."/>
            <person name="Delaney M.L."/>
            <person name="Cummins C."/>
            <person name="Hoffmann M."/>
            <person name="Luo Y."/>
            <person name="Gonzalez-Escalona N."/>
            <person name="Allard M."/>
            <person name="Onderdonk A.B."/>
            <person name="Gerber G.K."/>
            <person name="Sonenshein A.L."/>
            <person name="Baliga N."/>
            <person name="Dupuy B."/>
            <person name="Bry L."/>
        </authorList>
    </citation>
    <scope>NUCLEOTIDE SEQUENCE [LARGE SCALE GENOMIC DNA]</scope>
    <source>
        <strain evidence="4 5">DSM 599</strain>
    </source>
</reference>
<dbReference type="InterPro" id="IPR015424">
    <property type="entry name" value="PyrdxlP-dep_Trfase"/>
</dbReference>
<organism evidence="4 5">
    <name type="scientific">Clostridium sardiniense</name>
    <name type="common">Clostridium absonum</name>
    <dbReference type="NCBI Taxonomy" id="29369"/>
    <lineage>
        <taxon>Bacteria</taxon>
        <taxon>Bacillati</taxon>
        <taxon>Bacillota</taxon>
        <taxon>Clostridia</taxon>
        <taxon>Eubacteriales</taxon>
        <taxon>Clostridiaceae</taxon>
        <taxon>Clostridium</taxon>
    </lineage>
</organism>
<dbReference type="CDD" id="cd00609">
    <property type="entry name" value="AAT_like"/>
    <property type="match status" value="1"/>
</dbReference>
<dbReference type="PANTHER" id="PTHR42885:SF1">
    <property type="entry name" value="THREONINE-PHOSPHATE DECARBOXYLASE"/>
    <property type="match status" value="1"/>
</dbReference>
<evidence type="ECO:0000256" key="2">
    <source>
        <dbReference type="ARBA" id="ARBA00022898"/>
    </source>
</evidence>
<dbReference type="Gene3D" id="3.90.1150.10">
    <property type="entry name" value="Aspartate Aminotransferase, domain 1"/>
    <property type="match status" value="1"/>
</dbReference>
<comment type="caution">
    <text evidence="4">The sequence shown here is derived from an EMBL/GenBank/DDBJ whole genome shotgun (WGS) entry which is preliminary data.</text>
</comment>
<dbReference type="EMBL" id="JAIKTU010000015">
    <property type="protein sequence ID" value="MBY0757002.1"/>
    <property type="molecule type" value="Genomic_DNA"/>
</dbReference>
<feature type="domain" description="Aminotransferase class I/classII large" evidence="3">
    <location>
        <begin position="22"/>
        <end position="353"/>
    </location>
</feature>
<evidence type="ECO:0000259" key="3">
    <source>
        <dbReference type="Pfam" id="PF00155"/>
    </source>
</evidence>
<keyword evidence="4" id="KW-0032">Aminotransferase</keyword>
<dbReference type="PANTHER" id="PTHR42885">
    <property type="entry name" value="HISTIDINOL-PHOSPHATE AMINOTRANSFERASE-RELATED"/>
    <property type="match status" value="1"/>
</dbReference>
<name>A0ABS7L277_CLOSR</name>
<dbReference type="InterPro" id="IPR015422">
    <property type="entry name" value="PyrdxlP-dep_Trfase_small"/>
</dbReference>
<evidence type="ECO:0000256" key="1">
    <source>
        <dbReference type="ARBA" id="ARBA00001933"/>
    </source>
</evidence>
<gene>
    <name evidence="4" type="ORF">K5V21_16275</name>
</gene>
<proteinExistence type="predicted"/>
<evidence type="ECO:0000313" key="5">
    <source>
        <dbReference type="Proteomes" id="UP001299068"/>
    </source>
</evidence>
<dbReference type="RefSeq" id="WP_221862179.1">
    <property type="nucleotide sequence ID" value="NZ_JAIKTU010000015.1"/>
</dbReference>
<keyword evidence="4" id="KW-0808">Transferase</keyword>
<protein>
    <submittedName>
        <fullName evidence="4">Aminotransferase class I/II-fold pyridoxal phosphate-dependent enzyme</fullName>
    </submittedName>
</protein>
<dbReference type="GO" id="GO:0008483">
    <property type="term" value="F:transaminase activity"/>
    <property type="evidence" value="ECO:0007669"/>
    <property type="project" value="UniProtKB-KW"/>
</dbReference>
<dbReference type="Pfam" id="PF00155">
    <property type="entry name" value="Aminotran_1_2"/>
    <property type="match status" value="1"/>
</dbReference>
<accession>A0ABS7L277</accession>